<feature type="region of interest" description="Disordered" evidence="1">
    <location>
        <begin position="141"/>
        <end position="182"/>
    </location>
</feature>
<gene>
    <name evidence="3" type="ORF">HYH03_016040</name>
</gene>
<evidence type="ECO:0000313" key="4">
    <source>
        <dbReference type="Proteomes" id="UP000612055"/>
    </source>
</evidence>
<comment type="caution">
    <text evidence="3">The sequence shown here is derived from an EMBL/GenBank/DDBJ whole genome shotgun (WGS) entry which is preliminary data.</text>
</comment>
<dbReference type="GO" id="GO:0030246">
    <property type="term" value="F:carbohydrate binding"/>
    <property type="evidence" value="ECO:0007669"/>
    <property type="project" value="InterPro"/>
</dbReference>
<keyword evidence="4" id="KW-1185">Reference proteome</keyword>
<feature type="region of interest" description="Disordered" evidence="1">
    <location>
        <begin position="373"/>
        <end position="399"/>
    </location>
</feature>
<dbReference type="InterPro" id="IPR013783">
    <property type="entry name" value="Ig-like_fold"/>
</dbReference>
<keyword evidence="2" id="KW-1133">Transmembrane helix</keyword>
<dbReference type="GO" id="GO:0016020">
    <property type="term" value="C:membrane"/>
    <property type="evidence" value="ECO:0007669"/>
    <property type="project" value="TreeGrafter"/>
</dbReference>
<dbReference type="EMBL" id="JAEHOE010000133">
    <property type="protein sequence ID" value="KAG2485254.1"/>
    <property type="molecule type" value="Genomic_DNA"/>
</dbReference>
<feature type="compositionally biased region" description="Acidic residues" evidence="1">
    <location>
        <begin position="173"/>
        <end position="182"/>
    </location>
</feature>
<name>A0A835XSL5_9CHLO</name>
<feature type="region of interest" description="Disordered" evidence="1">
    <location>
        <begin position="447"/>
        <end position="475"/>
    </location>
</feature>
<sequence>MNWSEGHRWSLECTLPKTSFEFKIIATEGGHVRWEGGANRVVQADEDGEDLPVEVVVYLTCHYNQTESTGMALALPRANIQDAYETGRATLEFLRKRRSKLSADSHGNDASMAERMRHAQEMARLSEALAEQSSTVDALGDMLGVEPQPGAHRGIKAPRGPVAAIPATSSADSDTEAEPEADASDHVLLLAIDSVRMPPALRRISFANVLESWNGPSLLSAASAAGSTDGPPAPSPFMRGELDSRAEELISAAQELLRREQSRATGTASGTDGASSGSPTPGSSPAGSPTASADLEAGLVWASLAEEAGLVAGALATLGGDGAAQAQMQQLQGLASVGSSMAAVSNGNGNGYSNGNGNGEGYRNGNGYANGNGYSNGNGNGNGRHVEADGSGSPTESVELPQPVRELLAARMAAAAREAAAAAAGASPAAAGKASGSAVVAAAASSEAPSSPTATMHSARSSSPPSKPQSQKRMGLGSIASAAFSALGFGPLGFRLRR</sequence>
<reference evidence="3" key="1">
    <citation type="journal article" date="2020" name="bioRxiv">
        <title>Comparative genomics of Chlamydomonas.</title>
        <authorList>
            <person name="Craig R.J."/>
            <person name="Hasan A.R."/>
            <person name="Ness R.W."/>
            <person name="Keightley P.D."/>
        </authorList>
    </citation>
    <scope>NUCLEOTIDE SEQUENCE</scope>
    <source>
        <strain evidence="3">CCAP 11/70</strain>
    </source>
</reference>
<keyword evidence="2" id="KW-0472">Membrane</keyword>
<organism evidence="3 4">
    <name type="scientific">Edaphochlamys debaryana</name>
    <dbReference type="NCBI Taxonomy" id="47281"/>
    <lineage>
        <taxon>Eukaryota</taxon>
        <taxon>Viridiplantae</taxon>
        <taxon>Chlorophyta</taxon>
        <taxon>core chlorophytes</taxon>
        <taxon>Chlorophyceae</taxon>
        <taxon>CS clade</taxon>
        <taxon>Chlamydomonadales</taxon>
        <taxon>Chlamydomonadales incertae sedis</taxon>
        <taxon>Edaphochlamys</taxon>
    </lineage>
</organism>
<feature type="compositionally biased region" description="Low complexity" evidence="1">
    <location>
        <begin position="447"/>
        <end position="472"/>
    </location>
</feature>
<dbReference type="Gene3D" id="2.60.40.10">
    <property type="entry name" value="Immunoglobulins"/>
    <property type="match status" value="1"/>
</dbReference>
<accession>A0A835XSL5</accession>
<evidence type="ECO:0000256" key="2">
    <source>
        <dbReference type="SAM" id="Phobius"/>
    </source>
</evidence>
<dbReference type="PANTHER" id="PTHR15048:SF0">
    <property type="entry name" value="STARCH-BINDING DOMAIN-CONTAINING PROTEIN 1"/>
    <property type="match status" value="1"/>
</dbReference>
<evidence type="ECO:0000313" key="3">
    <source>
        <dbReference type="EMBL" id="KAG2485254.1"/>
    </source>
</evidence>
<dbReference type="Proteomes" id="UP000612055">
    <property type="component" value="Unassembled WGS sequence"/>
</dbReference>
<feature type="compositionally biased region" description="Gly residues" evidence="1">
    <location>
        <begin position="373"/>
        <end position="382"/>
    </location>
</feature>
<keyword evidence="2" id="KW-0812">Transmembrane</keyword>
<dbReference type="SUPFAM" id="SSF49452">
    <property type="entry name" value="Starch-binding domain-like"/>
    <property type="match status" value="1"/>
</dbReference>
<dbReference type="PANTHER" id="PTHR15048">
    <property type="entry name" value="STARCH-BINDING DOMAIN-CONTAINING PROTEIN 1"/>
    <property type="match status" value="1"/>
</dbReference>
<dbReference type="AlphaFoldDB" id="A0A835XSL5"/>
<evidence type="ECO:0000256" key="1">
    <source>
        <dbReference type="SAM" id="MobiDB-lite"/>
    </source>
</evidence>
<dbReference type="InterPro" id="IPR013784">
    <property type="entry name" value="Carb-bd-like_fold"/>
</dbReference>
<feature type="compositionally biased region" description="Low complexity" evidence="1">
    <location>
        <begin position="264"/>
        <end position="291"/>
    </location>
</feature>
<dbReference type="OrthoDB" id="546181at2759"/>
<feature type="region of interest" description="Disordered" evidence="1">
    <location>
        <begin position="259"/>
        <end position="291"/>
    </location>
</feature>
<evidence type="ECO:0008006" key="5">
    <source>
        <dbReference type="Google" id="ProtNLM"/>
    </source>
</evidence>
<protein>
    <recommendedName>
        <fullName evidence="5">CBM20 domain-containing protein</fullName>
    </recommendedName>
</protein>
<feature type="transmembrane region" description="Helical" evidence="2">
    <location>
        <begin position="474"/>
        <end position="494"/>
    </location>
</feature>
<proteinExistence type="predicted"/>